<keyword evidence="2 6" id="KW-0812">Transmembrane</keyword>
<feature type="compositionally biased region" description="Low complexity" evidence="5">
    <location>
        <begin position="364"/>
        <end position="373"/>
    </location>
</feature>
<dbReference type="InterPro" id="IPR023408">
    <property type="entry name" value="MscS_beta-dom_sf"/>
</dbReference>
<dbReference type="Gene3D" id="2.30.30.60">
    <property type="match status" value="1"/>
</dbReference>
<dbReference type="RefSeq" id="WP_111490021.1">
    <property type="nucleotide sequence ID" value="NZ_CP031264.1"/>
</dbReference>
<keyword evidence="4 6" id="KW-0472">Membrane</keyword>
<dbReference type="Gene3D" id="1.10.287.1260">
    <property type="match status" value="1"/>
</dbReference>
<proteinExistence type="predicted"/>
<dbReference type="GO" id="GO:0055085">
    <property type="term" value="P:transmembrane transport"/>
    <property type="evidence" value="ECO:0007669"/>
    <property type="project" value="InterPro"/>
</dbReference>
<accession>A0A345STL5</accession>
<keyword evidence="3 6" id="KW-1133">Transmembrane helix</keyword>
<evidence type="ECO:0000313" key="8">
    <source>
        <dbReference type="EMBL" id="AXI77070.1"/>
    </source>
</evidence>
<feature type="transmembrane region" description="Helical" evidence="6">
    <location>
        <begin position="81"/>
        <end position="107"/>
    </location>
</feature>
<evidence type="ECO:0000256" key="2">
    <source>
        <dbReference type="ARBA" id="ARBA00022692"/>
    </source>
</evidence>
<dbReference type="PANTHER" id="PTHR30566">
    <property type="entry name" value="YNAI-RELATED MECHANOSENSITIVE ION CHANNEL"/>
    <property type="match status" value="1"/>
</dbReference>
<dbReference type="PANTHER" id="PTHR30566:SF25">
    <property type="entry name" value="INNER MEMBRANE PROTEIN"/>
    <property type="match status" value="1"/>
</dbReference>
<sequence>MWSVIRPLSLLCCAVAVPVLVGWVADRLLRRALGRRPGSRTLPLLRRCRMPLQAAVAAVWLYAAVPAVRLPEELYPGTRHLLLLLALAASGWLGVRVTGALVTTAVGRYESAVDDDSRVRRIRTQVGLIRRVTQAAIVLLAIASGLMTFPEARTAGTSLLASAGVIGVVAGIAAQSTLGNLFAGLQIAFGDMVRIGDVVVVDGERGEVEEITLTYLVLATWDQRRVVMPVSYFTGRPFENWSRKDPRMTGTVLLHLDHAAPIAELRAELKRYLDASALWDRQGWSLLVTDTTPTTVLVRALMTARDADDVFTLRCAVREHLLGYVRDHHPEALPRVATSAAATLKTLDRAAWSPSDAPPPAPRPAVSLAKKES</sequence>
<evidence type="ECO:0000256" key="1">
    <source>
        <dbReference type="ARBA" id="ARBA00004370"/>
    </source>
</evidence>
<dbReference type="SUPFAM" id="SSF50182">
    <property type="entry name" value="Sm-like ribonucleoproteins"/>
    <property type="match status" value="1"/>
</dbReference>
<dbReference type="EMBL" id="CP031264">
    <property type="protein sequence ID" value="AXI77070.1"/>
    <property type="molecule type" value="Genomic_DNA"/>
</dbReference>
<evidence type="ECO:0000256" key="4">
    <source>
        <dbReference type="ARBA" id="ARBA00023136"/>
    </source>
</evidence>
<dbReference type="AlphaFoldDB" id="A0A345STL5"/>
<reference evidence="9" key="1">
    <citation type="submission" date="2018-07" db="EMBL/GenBank/DDBJ databases">
        <title>Streptacidiphilus bronchialis DSM 106435 chromosome.</title>
        <authorList>
            <person name="Batra D."/>
            <person name="Gulvik C.A."/>
        </authorList>
    </citation>
    <scope>NUCLEOTIDE SEQUENCE [LARGE SCALE GENOMIC DNA]</scope>
    <source>
        <strain evidence="9">DSM 106435</strain>
    </source>
</reference>
<feature type="transmembrane region" description="Helical" evidence="6">
    <location>
        <begin position="128"/>
        <end position="147"/>
    </location>
</feature>
<evidence type="ECO:0000259" key="7">
    <source>
        <dbReference type="Pfam" id="PF00924"/>
    </source>
</evidence>
<dbReference type="InterPro" id="IPR010920">
    <property type="entry name" value="LSM_dom_sf"/>
</dbReference>
<evidence type="ECO:0000256" key="6">
    <source>
        <dbReference type="SAM" id="Phobius"/>
    </source>
</evidence>
<organism evidence="8 9">
    <name type="scientific">Peterkaempfera bronchialis</name>
    <dbReference type="NCBI Taxonomy" id="2126346"/>
    <lineage>
        <taxon>Bacteria</taxon>
        <taxon>Bacillati</taxon>
        <taxon>Actinomycetota</taxon>
        <taxon>Actinomycetes</taxon>
        <taxon>Kitasatosporales</taxon>
        <taxon>Streptomycetaceae</taxon>
        <taxon>Peterkaempfera</taxon>
    </lineage>
</organism>
<evidence type="ECO:0000313" key="9">
    <source>
        <dbReference type="Proteomes" id="UP000249340"/>
    </source>
</evidence>
<feature type="region of interest" description="Disordered" evidence="5">
    <location>
        <begin position="350"/>
        <end position="373"/>
    </location>
</feature>
<dbReference type="OrthoDB" id="9792218at2"/>
<feature type="transmembrane region" description="Helical" evidence="6">
    <location>
        <begin position="50"/>
        <end position="69"/>
    </location>
</feature>
<name>A0A345STL5_9ACTN</name>
<dbReference type="KEGG" id="stri:C7M71_006020"/>
<keyword evidence="9" id="KW-1185">Reference proteome</keyword>
<dbReference type="Proteomes" id="UP000249340">
    <property type="component" value="Chromosome"/>
</dbReference>
<protein>
    <submittedName>
        <fullName evidence="8">Mechanosensitive ion channel family protein</fullName>
    </submittedName>
</protein>
<comment type="subcellular location">
    <subcellularLocation>
        <location evidence="1">Membrane</location>
    </subcellularLocation>
</comment>
<evidence type="ECO:0000256" key="5">
    <source>
        <dbReference type="SAM" id="MobiDB-lite"/>
    </source>
</evidence>
<feature type="transmembrane region" description="Helical" evidence="6">
    <location>
        <begin position="6"/>
        <end position="29"/>
    </location>
</feature>
<dbReference type="Pfam" id="PF00924">
    <property type="entry name" value="MS_channel_2nd"/>
    <property type="match status" value="1"/>
</dbReference>
<dbReference type="GO" id="GO:0016020">
    <property type="term" value="C:membrane"/>
    <property type="evidence" value="ECO:0007669"/>
    <property type="project" value="UniProtKB-SubCell"/>
</dbReference>
<gene>
    <name evidence="8" type="ORF">C7M71_006020</name>
</gene>
<evidence type="ECO:0000256" key="3">
    <source>
        <dbReference type="ARBA" id="ARBA00022989"/>
    </source>
</evidence>
<feature type="domain" description="Mechanosensitive ion channel MscS" evidence="7">
    <location>
        <begin position="177"/>
        <end position="243"/>
    </location>
</feature>
<dbReference type="InterPro" id="IPR006685">
    <property type="entry name" value="MscS_channel_2nd"/>
</dbReference>
<feature type="transmembrane region" description="Helical" evidence="6">
    <location>
        <begin position="159"/>
        <end position="185"/>
    </location>
</feature>